<dbReference type="Proteomes" id="UP000054630">
    <property type="component" value="Unassembled WGS sequence"/>
</dbReference>
<proteinExistence type="predicted"/>
<name>A0A0V0RCA2_9BILA</name>
<sequence length="32" mass="3813">MEVISYTKRHFPVNRLQVNVIFACEKGDRNTF</sequence>
<evidence type="ECO:0000313" key="1">
    <source>
        <dbReference type="EMBL" id="KRX12135.1"/>
    </source>
</evidence>
<reference evidence="1 2" key="1">
    <citation type="submission" date="2015-01" db="EMBL/GenBank/DDBJ databases">
        <title>Evolution of Trichinella species and genotypes.</title>
        <authorList>
            <person name="Korhonen P.K."/>
            <person name="Edoardo P."/>
            <person name="Giuseppe L.R."/>
            <person name="Gasser R.B."/>
        </authorList>
    </citation>
    <scope>NUCLEOTIDE SEQUENCE [LARGE SCALE GENOMIC DNA]</scope>
    <source>
        <strain evidence="1">ISS37</strain>
    </source>
</reference>
<dbReference type="EMBL" id="JYDL01000749">
    <property type="protein sequence ID" value="KRX12135.1"/>
    <property type="molecule type" value="Genomic_DNA"/>
</dbReference>
<protein>
    <submittedName>
        <fullName evidence="1">Uncharacterized protein</fullName>
    </submittedName>
</protein>
<gene>
    <name evidence="1" type="ORF">T07_1128</name>
</gene>
<dbReference type="AlphaFoldDB" id="A0A0V0RCA2"/>
<comment type="caution">
    <text evidence="1">The sequence shown here is derived from an EMBL/GenBank/DDBJ whole genome shotgun (WGS) entry which is preliminary data.</text>
</comment>
<accession>A0A0V0RCA2</accession>
<evidence type="ECO:0000313" key="2">
    <source>
        <dbReference type="Proteomes" id="UP000054630"/>
    </source>
</evidence>
<organism evidence="1 2">
    <name type="scientific">Trichinella nelsoni</name>
    <dbReference type="NCBI Taxonomy" id="6336"/>
    <lineage>
        <taxon>Eukaryota</taxon>
        <taxon>Metazoa</taxon>
        <taxon>Ecdysozoa</taxon>
        <taxon>Nematoda</taxon>
        <taxon>Enoplea</taxon>
        <taxon>Dorylaimia</taxon>
        <taxon>Trichinellida</taxon>
        <taxon>Trichinellidae</taxon>
        <taxon>Trichinella</taxon>
    </lineage>
</organism>
<keyword evidence="2" id="KW-1185">Reference proteome</keyword>